<name>A0A1G1XY22_9BACT</name>
<dbReference type="InterPro" id="IPR050190">
    <property type="entry name" value="UPF0213_domain"/>
</dbReference>
<evidence type="ECO:0000256" key="1">
    <source>
        <dbReference type="ARBA" id="ARBA00007435"/>
    </source>
</evidence>
<comment type="similarity">
    <text evidence="1">Belongs to the UPF0213 family.</text>
</comment>
<organism evidence="3 4">
    <name type="scientific">Candidatus Buchananbacteria bacterium RIFCSPHIGHO2_01_FULL_39_14</name>
    <dbReference type="NCBI Taxonomy" id="1797532"/>
    <lineage>
        <taxon>Bacteria</taxon>
        <taxon>Candidatus Buchananiibacteriota</taxon>
    </lineage>
</organism>
<evidence type="ECO:0000313" key="3">
    <source>
        <dbReference type="EMBL" id="OGY44197.1"/>
    </source>
</evidence>
<dbReference type="AlphaFoldDB" id="A0A1G1XY22"/>
<dbReference type="PROSITE" id="PS50164">
    <property type="entry name" value="GIY_YIG"/>
    <property type="match status" value="1"/>
</dbReference>
<evidence type="ECO:0000259" key="2">
    <source>
        <dbReference type="PROSITE" id="PS50164"/>
    </source>
</evidence>
<proteinExistence type="inferred from homology"/>
<dbReference type="SUPFAM" id="SSF82771">
    <property type="entry name" value="GIY-YIG endonuclease"/>
    <property type="match status" value="1"/>
</dbReference>
<dbReference type="STRING" id="1797532.A2729_05075"/>
<dbReference type="Gene3D" id="3.40.1440.10">
    <property type="entry name" value="GIY-YIG endonuclease"/>
    <property type="match status" value="1"/>
</dbReference>
<comment type="caution">
    <text evidence="3">The sequence shown here is derived from an EMBL/GenBank/DDBJ whole genome shotgun (WGS) entry which is preliminary data.</text>
</comment>
<dbReference type="InterPro" id="IPR035901">
    <property type="entry name" value="GIY-YIG_endonuc_sf"/>
</dbReference>
<accession>A0A1G1XY22</accession>
<feature type="domain" description="GIY-YIG" evidence="2">
    <location>
        <begin position="1"/>
        <end position="81"/>
    </location>
</feature>
<protein>
    <recommendedName>
        <fullName evidence="2">GIY-YIG domain-containing protein</fullName>
    </recommendedName>
</protein>
<dbReference type="Pfam" id="PF01541">
    <property type="entry name" value="GIY-YIG"/>
    <property type="match status" value="1"/>
</dbReference>
<dbReference type="InterPro" id="IPR000305">
    <property type="entry name" value="GIY-YIG_endonuc"/>
</dbReference>
<dbReference type="PANTHER" id="PTHR34477">
    <property type="entry name" value="UPF0213 PROTEIN YHBQ"/>
    <property type="match status" value="1"/>
</dbReference>
<sequence length="90" mass="10697">MHYVYILKSQKDGKLYIGYTNDLQNQFKKHNQGKSFATKTRDPFGLIYYETYLAKADAKKREQFFKIGWGRNYIKRNLKNTLLILKLGRG</sequence>
<dbReference type="Proteomes" id="UP000178930">
    <property type="component" value="Unassembled WGS sequence"/>
</dbReference>
<evidence type="ECO:0000313" key="4">
    <source>
        <dbReference type="Proteomes" id="UP000178930"/>
    </source>
</evidence>
<dbReference type="EMBL" id="MHIB01000020">
    <property type="protein sequence ID" value="OGY44197.1"/>
    <property type="molecule type" value="Genomic_DNA"/>
</dbReference>
<gene>
    <name evidence="3" type="ORF">A2729_05075</name>
</gene>
<reference evidence="3 4" key="1">
    <citation type="journal article" date="2016" name="Nat. Commun.">
        <title>Thousands of microbial genomes shed light on interconnected biogeochemical processes in an aquifer system.</title>
        <authorList>
            <person name="Anantharaman K."/>
            <person name="Brown C.T."/>
            <person name="Hug L.A."/>
            <person name="Sharon I."/>
            <person name="Castelle C.J."/>
            <person name="Probst A.J."/>
            <person name="Thomas B.C."/>
            <person name="Singh A."/>
            <person name="Wilkins M.J."/>
            <person name="Karaoz U."/>
            <person name="Brodie E.L."/>
            <person name="Williams K.H."/>
            <person name="Hubbard S.S."/>
            <person name="Banfield J.F."/>
        </authorList>
    </citation>
    <scope>NUCLEOTIDE SEQUENCE [LARGE SCALE GENOMIC DNA]</scope>
</reference>
<dbReference type="PANTHER" id="PTHR34477:SF1">
    <property type="entry name" value="UPF0213 PROTEIN YHBQ"/>
    <property type="match status" value="1"/>
</dbReference>